<dbReference type="VEuPathDB" id="ToxoDB:ENH_00064180"/>
<reference evidence="2" key="1">
    <citation type="submission" date="2013-10" db="EMBL/GenBank/DDBJ databases">
        <title>Genomic analysis of the causative agents of coccidiosis in chickens.</title>
        <authorList>
            <person name="Reid A.J."/>
            <person name="Blake D."/>
            <person name="Billington K."/>
            <person name="Browne H."/>
            <person name="Dunn M."/>
            <person name="Hung S."/>
            <person name="Kawahara F."/>
            <person name="Miranda-Saavedra D."/>
            <person name="Mourier T."/>
            <person name="Nagra H."/>
            <person name="Otto T.D."/>
            <person name="Rawlings N."/>
            <person name="Sanchez A."/>
            <person name="Sanders M."/>
            <person name="Subramaniam C."/>
            <person name="Tay Y."/>
            <person name="Dear P."/>
            <person name="Doerig C."/>
            <person name="Gruber A."/>
            <person name="Parkinson J."/>
            <person name="Shirley M."/>
            <person name="Wan K.L."/>
            <person name="Berriman M."/>
            <person name="Tomley F."/>
            <person name="Pain A."/>
        </authorList>
    </citation>
    <scope>NUCLEOTIDE SEQUENCE [LARGE SCALE GENOMIC DNA]</scope>
    <source>
        <strain evidence="2">Houghton</strain>
    </source>
</reference>
<accession>U6MY54</accession>
<dbReference type="GeneID" id="25476555"/>
<dbReference type="OrthoDB" id="10424576at2759"/>
<proteinExistence type="predicted"/>
<evidence type="ECO:0000313" key="2">
    <source>
        <dbReference type="EMBL" id="CDJ69167.1"/>
    </source>
</evidence>
<gene>
    <name evidence="2" type="ORF">ENH_00064180</name>
</gene>
<feature type="region of interest" description="Disordered" evidence="1">
    <location>
        <begin position="30"/>
        <end position="100"/>
    </location>
</feature>
<dbReference type="Proteomes" id="UP000030754">
    <property type="component" value="Unassembled WGS sequence"/>
</dbReference>
<evidence type="ECO:0000313" key="3">
    <source>
        <dbReference type="Proteomes" id="UP000030754"/>
    </source>
</evidence>
<dbReference type="EMBL" id="HG725669">
    <property type="protein sequence ID" value="CDJ69167.1"/>
    <property type="molecule type" value="Genomic_DNA"/>
</dbReference>
<protein>
    <submittedName>
        <fullName evidence="2">Uncharacterized protein</fullName>
    </submittedName>
</protein>
<reference evidence="2" key="2">
    <citation type="submission" date="2013-10" db="EMBL/GenBank/DDBJ databases">
        <authorList>
            <person name="Aslett M."/>
        </authorList>
    </citation>
    <scope>NUCLEOTIDE SEQUENCE [LARGE SCALE GENOMIC DNA]</scope>
    <source>
        <strain evidence="2">Houghton</strain>
    </source>
</reference>
<organism evidence="2 3">
    <name type="scientific">Eimeria necatrix</name>
    <dbReference type="NCBI Taxonomy" id="51315"/>
    <lineage>
        <taxon>Eukaryota</taxon>
        <taxon>Sar</taxon>
        <taxon>Alveolata</taxon>
        <taxon>Apicomplexa</taxon>
        <taxon>Conoidasida</taxon>
        <taxon>Coccidia</taxon>
        <taxon>Eucoccidiorida</taxon>
        <taxon>Eimeriorina</taxon>
        <taxon>Eimeriidae</taxon>
        <taxon>Eimeria</taxon>
    </lineage>
</organism>
<dbReference type="AlphaFoldDB" id="U6MY54"/>
<feature type="compositionally biased region" description="Basic residues" evidence="1">
    <location>
        <begin position="46"/>
        <end position="55"/>
    </location>
</feature>
<evidence type="ECO:0000256" key="1">
    <source>
        <dbReference type="SAM" id="MobiDB-lite"/>
    </source>
</evidence>
<dbReference type="RefSeq" id="XP_013437634.1">
    <property type="nucleotide sequence ID" value="XM_013582180.1"/>
</dbReference>
<name>U6MY54_9EIME</name>
<keyword evidence="3" id="KW-1185">Reference proteome</keyword>
<sequence length="100" mass="10610">MHDCSRAAGEALPEIDAAALNKLCPFSVPLLLPEGAPQRDREGGPPRRRGPRKRVQPYQGPPAGSRGAPLDRLQGPGGPPEGPPTARRGRRSTPTSFLNT</sequence>